<proteinExistence type="predicted"/>
<name>A0AC59YVX1_RANTA</name>
<protein>
    <submittedName>
        <fullName evidence="1">Uncharacterized protein</fullName>
    </submittedName>
</protein>
<gene>
    <name evidence="1" type="ORF">MRATA1EN22A_LOCUS10796</name>
</gene>
<sequence>TSLRVTGTRRAKDSAALPRTRAAAAFRASGIPESPRSPRAPGGRGAWCPDGPALPPAPARVPGAACECRGSVCFADSGARGEGPGGGLWSPPSVPPPLQFSSPFARCPRRSLPFSASFNVNSSARLHPSRPLPPPGEPVPPFRPSSRSLLGFQLAFCCFIFPPPLLFPPPPTRETCFGQGSPSSHSCPPVSLGTAACAGPSIVPRSKSAPPSPWRDSEARARPAFSPGDSAR</sequence>
<dbReference type="EMBL" id="OX596104">
    <property type="protein sequence ID" value="CAN0016725.1"/>
    <property type="molecule type" value="Genomic_DNA"/>
</dbReference>
<organism evidence="1 2">
    <name type="scientific">Rangifer tarandus platyrhynchus</name>
    <name type="common">Svalbard reindeer</name>
    <dbReference type="NCBI Taxonomy" id="3082113"/>
    <lineage>
        <taxon>Eukaryota</taxon>
        <taxon>Metazoa</taxon>
        <taxon>Chordata</taxon>
        <taxon>Craniata</taxon>
        <taxon>Vertebrata</taxon>
        <taxon>Euteleostomi</taxon>
        <taxon>Mammalia</taxon>
        <taxon>Eutheria</taxon>
        <taxon>Laurasiatheria</taxon>
        <taxon>Artiodactyla</taxon>
        <taxon>Ruminantia</taxon>
        <taxon>Pecora</taxon>
        <taxon>Cervidae</taxon>
        <taxon>Odocoileinae</taxon>
        <taxon>Rangifer</taxon>
    </lineage>
</organism>
<accession>A0AC59YVX1</accession>
<reference evidence="1" key="1">
    <citation type="submission" date="2023-05" db="EMBL/GenBank/DDBJ databases">
        <authorList>
            <consortium name="ELIXIR-Norway"/>
        </authorList>
    </citation>
    <scope>NUCLEOTIDE SEQUENCE</scope>
</reference>
<dbReference type="Proteomes" id="UP001162501">
    <property type="component" value="Chromosome 20"/>
</dbReference>
<feature type="non-terminal residue" evidence="1">
    <location>
        <position position="232"/>
    </location>
</feature>
<reference evidence="1" key="2">
    <citation type="submission" date="2025-03" db="EMBL/GenBank/DDBJ databases">
        <authorList>
            <consortium name="ELIXIR-Norway"/>
            <consortium name="Elixir Norway"/>
        </authorList>
    </citation>
    <scope>NUCLEOTIDE SEQUENCE</scope>
</reference>
<evidence type="ECO:0000313" key="2">
    <source>
        <dbReference type="Proteomes" id="UP001162501"/>
    </source>
</evidence>
<evidence type="ECO:0000313" key="1">
    <source>
        <dbReference type="EMBL" id="CAN0016725.1"/>
    </source>
</evidence>
<feature type="non-terminal residue" evidence="1">
    <location>
        <position position="1"/>
    </location>
</feature>